<protein>
    <submittedName>
        <fullName evidence="1">Aspartate-semialdehyde dehydrogenase</fullName>
        <ecNumber evidence="1">1.2.1.11</ecNumber>
    </submittedName>
</protein>
<proteinExistence type="predicted"/>
<sequence length="345" mass="38233">MGYKVAVVGATGNVGREMLNILEERQFPVDEIFAIASRRSLGTEVSYGDRTLKCVDLETFDFRGIDFVLMSAGSAVSKEWSPRIGALGPMVIDNSSCWRYDAEVPLVVPEVNAHVLEEYMRRKTRQNIIANPNCSTAQLVVVLKPLHDLAKIKRVVVSTYQSVSGAGKEGMDELWTQTKGIFVTDAPDAKKFTKQIAFNVIPHIDVFMEDGFTKEEWKMVVETKKILDPKIKLTATCVRVPVFVGHSEAVNIEFERPITAEEARETLREAPGVLVVDKREDGGYVTPVECVGDFATFVSRIREDGTIENGLSLWVVSDNLRKGAALNTVQIAEALINRGLLQRAA</sequence>
<organism evidence="1 2">
    <name type="scientific">Taklimakanibacter albus</name>
    <dbReference type="NCBI Taxonomy" id="2800327"/>
    <lineage>
        <taxon>Bacteria</taxon>
        <taxon>Pseudomonadati</taxon>
        <taxon>Pseudomonadota</taxon>
        <taxon>Alphaproteobacteria</taxon>
        <taxon>Hyphomicrobiales</taxon>
        <taxon>Aestuariivirgaceae</taxon>
        <taxon>Taklimakanibacter</taxon>
    </lineage>
</organism>
<name>A0ACC5QWZ3_9HYPH</name>
<comment type="caution">
    <text evidence="1">The sequence shown here is derived from an EMBL/GenBank/DDBJ whole genome shotgun (WGS) entry which is preliminary data.</text>
</comment>
<keyword evidence="2" id="KW-1185">Reference proteome</keyword>
<dbReference type="Proteomes" id="UP000616151">
    <property type="component" value="Unassembled WGS sequence"/>
</dbReference>
<dbReference type="EC" id="1.2.1.11" evidence="1"/>
<keyword evidence="1" id="KW-0560">Oxidoreductase</keyword>
<accession>A0ACC5QWZ3</accession>
<reference evidence="1" key="1">
    <citation type="submission" date="2021-01" db="EMBL/GenBank/DDBJ databases">
        <authorList>
            <person name="Sun Q."/>
        </authorList>
    </citation>
    <scope>NUCLEOTIDE SEQUENCE</scope>
    <source>
        <strain evidence="1">YIM B02566</strain>
    </source>
</reference>
<evidence type="ECO:0000313" key="1">
    <source>
        <dbReference type="EMBL" id="MBK1864888.1"/>
    </source>
</evidence>
<gene>
    <name evidence="1" type="ORF">JHL16_00855</name>
</gene>
<dbReference type="EMBL" id="JAENHL010000003">
    <property type="protein sequence ID" value="MBK1864888.1"/>
    <property type="molecule type" value="Genomic_DNA"/>
</dbReference>
<evidence type="ECO:0000313" key="2">
    <source>
        <dbReference type="Proteomes" id="UP000616151"/>
    </source>
</evidence>